<feature type="domain" description="Transglycosylase SLT" evidence="2">
    <location>
        <begin position="13"/>
        <end position="61"/>
    </location>
</feature>
<protein>
    <submittedName>
        <fullName evidence="3">LT_GEWL domain containing protein</fullName>
    </submittedName>
</protein>
<dbReference type="Pfam" id="PF01464">
    <property type="entry name" value="SLT"/>
    <property type="match status" value="1"/>
</dbReference>
<evidence type="ECO:0000313" key="3">
    <source>
        <dbReference type="EMBL" id="CAB4139262.1"/>
    </source>
</evidence>
<proteinExistence type="predicted"/>
<reference evidence="3" key="1">
    <citation type="submission" date="2020-04" db="EMBL/GenBank/DDBJ databases">
        <authorList>
            <person name="Chiriac C."/>
            <person name="Salcher M."/>
            <person name="Ghai R."/>
            <person name="Kavagutti S V."/>
        </authorList>
    </citation>
    <scope>NUCLEOTIDE SEQUENCE</scope>
</reference>
<gene>
    <name evidence="3" type="ORF">UFOVP345_31</name>
</gene>
<dbReference type="EMBL" id="LR796353">
    <property type="protein sequence ID" value="CAB4139262.1"/>
    <property type="molecule type" value="Genomic_DNA"/>
</dbReference>
<dbReference type="Gene3D" id="1.10.530.10">
    <property type="match status" value="1"/>
</dbReference>
<feature type="region of interest" description="Disordered" evidence="1">
    <location>
        <begin position="159"/>
        <end position="194"/>
    </location>
</feature>
<dbReference type="InterPro" id="IPR008258">
    <property type="entry name" value="Transglycosylase_SLT_dom_1"/>
</dbReference>
<name>A0A6J5LZC0_9CAUD</name>
<sequence>MAYVDFFRGARAAESSGNPNAVNRITGAAGLYQFMPDTWAGVVRNYGERYGIRADGVMDPQQQELAIRAITENEYAPVIRRLGRTVTPEELYAFHLFGGPTYTGLATADPSAPAAEALRNNRISWRSIFDANRGVFGDSPDLTAGEAIQRVQAYYARKANPQTAGRPRQSPPPVSKVVPATAPGPSSMVASTPKPTAPGFWTSLATKMTSMIRALKNPN</sequence>
<evidence type="ECO:0000259" key="2">
    <source>
        <dbReference type="Pfam" id="PF01464"/>
    </source>
</evidence>
<evidence type="ECO:0000256" key="1">
    <source>
        <dbReference type="SAM" id="MobiDB-lite"/>
    </source>
</evidence>
<dbReference type="InterPro" id="IPR023346">
    <property type="entry name" value="Lysozyme-like_dom_sf"/>
</dbReference>
<dbReference type="SUPFAM" id="SSF53955">
    <property type="entry name" value="Lysozyme-like"/>
    <property type="match status" value="1"/>
</dbReference>
<accession>A0A6J5LZC0</accession>
<organism evidence="3">
    <name type="scientific">uncultured Caudovirales phage</name>
    <dbReference type="NCBI Taxonomy" id="2100421"/>
    <lineage>
        <taxon>Viruses</taxon>
        <taxon>Duplodnaviria</taxon>
        <taxon>Heunggongvirae</taxon>
        <taxon>Uroviricota</taxon>
        <taxon>Caudoviricetes</taxon>
        <taxon>Peduoviridae</taxon>
        <taxon>Maltschvirus</taxon>
        <taxon>Maltschvirus maltsch</taxon>
    </lineage>
</organism>